<keyword evidence="2" id="KW-1185">Reference proteome</keyword>
<organism evidence="1 2">
    <name type="scientific">Eumeta variegata</name>
    <name type="common">Bagworm moth</name>
    <name type="synonym">Eumeta japonica</name>
    <dbReference type="NCBI Taxonomy" id="151549"/>
    <lineage>
        <taxon>Eukaryota</taxon>
        <taxon>Metazoa</taxon>
        <taxon>Ecdysozoa</taxon>
        <taxon>Arthropoda</taxon>
        <taxon>Hexapoda</taxon>
        <taxon>Insecta</taxon>
        <taxon>Pterygota</taxon>
        <taxon>Neoptera</taxon>
        <taxon>Endopterygota</taxon>
        <taxon>Lepidoptera</taxon>
        <taxon>Glossata</taxon>
        <taxon>Ditrysia</taxon>
        <taxon>Tineoidea</taxon>
        <taxon>Psychidae</taxon>
        <taxon>Oiketicinae</taxon>
        <taxon>Eumeta</taxon>
    </lineage>
</organism>
<gene>
    <name evidence="1" type="ORF">EVAR_26398_1</name>
</gene>
<sequence length="150" mass="16666">MCPKFMACEFLMSSDVCAPRSVLRTCAVTRDRAVSHGKGSQFRGTGDLVPAAEFGQLLLRGIGIQVELDPRRRKRKWPPANHVILFEAFTKFDNVSSTSSPYRRHGSQSSSREAFNPASQISLAFGQALWINNGSASEHYCHCAQREFAD</sequence>
<dbReference type="EMBL" id="BGZK01000387">
    <property type="protein sequence ID" value="GBP40735.1"/>
    <property type="molecule type" value="Genomic_DNA"/>
</dbReference>
<comment type="caution">
    <text evidence="1">The sequence shown here is derived from an EMBL/GenBank/DDBJ whole genome shotgun (WGS) entry which is preliminary data.</text>
</comment>
<accession>A0A4C1VSF7</accession>
<evidence type="ECO:0000313" key="2">
    <source>
        <dbReference type="Proteomes" id="UP000299102"/>
    </source>
</evidence>
<proteinExistence type="predicted"/>
<reference evidence="1 2" key="1">
    <citation type="journal article" date="2019" name="Commun. Biol.">
        <title>The bagworm genome reveals a unique fibroin gene that provides high tensile strength.</title>
        <authorList>
            <person name="Kono N."/>
            <person name="Nakamura H."/>
            <person name="Ohtoshi R."/>
            <person name="Tomita M."/>
            <person name="Numata K."/>
            <person name="Arakawa K."/>
        </authorList>
    </citation>
    <scope>NUCLEOTIDE SEQUENCE [LARGE SCALE GENOMIC DNA]</scope>
</reference>
<dbReference type="Proteomes" id="UP000299102">
    <property type="component" value="Unassembled WGS sequence"/>
</dbReference>
<name>A0A4C1VSF7_EUMVA</name>
<protein>
    <submittedName>
        <fullName evidence="1">Uncharacterized protein</fullName>
    </submittedName>
</protein>
<dbReference type="AlphaFoldDB" id="A0A4C1VSF7"/>
<evidence type="ECO:0000313" key="1">
    <source>
        <dbReference type="EMBL" id="GBP40735.1"/>
    </source>
</evidence>